<dbReference type="Gene3D" id="2.40.170.20">
    <property type="entry name" value="TonB-dependent receptor, beta-barrel domain"/>
    <property type="match status" value="1"/>
</dbReference>
<evidence type="ECO:0000256" key="14">
    <source>
        <dbReference type="SAM" id="SignalP"/>
    </source>
</evidence>
<feature type="domain" description="TonB-dependent receptor-like beta-barrel" evidence="15">
    <location>
        <begin position="238"/>
        <end position="676"/>
    </location>
</feature>
<keyword evidence="10 12" id="KW-0472">Membrane</keyword>
<dbReference type="InterPro" id="IPR000531">
    <property type="entry name" value="Beta-barrel_TonB"/>
</dbReference>
<dbReference type="SUPFAM" id="SSF56935">
    <property type="entry name" value="Porins"/>
    <property type="match status" value="1"/>
</dbReference>
<dbReference type="InterPro" id="IPR012910">
    <property type="entry name" value="Plug_dom"/>
</dbReference>
<dbReference type="InterPro" id="IPR036942">
    <property type="entry name" value="Beta-barrel_TonB_sf"/>
</dbReference>
<keyword evidence="3 12" id="KW-1134">Transmembrane beta strand</keyword>
<reference evidence="17" key="1">
    <citation type="submission" date="2022-06" db="EMBL/GenBank/DDBJ databases">
        <title>Sphingomonas sp. nov. isolated from rhizosphere soil of tomato.</title>
        <authorList>
            <person name="Dong H."/>
            <person name="Gao R."/>
        </authorList>
    </citation>
    <scope>NUCLEOTIDE SEQUENCE</scope>
    <source>
        <strain evidence="17">MMSM24</strain>
    </source>
</reference>
<comment type="subcellular location">
    <subcellularLocation>
        <location evidence="1 12">Cell outer membrane</location>
        <topology evidence="1 12">Multi-pass membrane protein</topology>
    </subcellularLocation>
</comment>
<keyword evidence="8" id="KW-0406">Ion transport</keyword>
<keyword evidence="18" id="KW-1185">Reference proteome</keyword>
<keyword evidence="6 14" id="KW-0732">Signal</keyword>
<dbReference type="RefSeq" id="WP_265268701.1">
    <property type="nucleotide sequence ID" value="NZ_JANFAV010000004.1"/>
</dbReference>
<evidence type="ECO:0000256" key="1">
    <source>
        <dbReference type="ARBA" id="ARBA00004571"/>
    </source>
</evidence>
<evidence type="ECO:0000256" key="7">
    <source>
        <dbReference type="ARBA" id="ARBA00023004"/>
    </source>
</evidence>
<sequence length="709" mass="75910">MKVSGQKVGGLLAASALVALASPALAQTQTQTQGAAAPADTGGDIVVSGYRYLSEDTSGTTGLPLPIEEVPQSISLVSQDFLKAADLKSLGEIAQYSPGALFAGNQEGFGSIVKLRGFTAGSAVDGLTVGSLDFDPDYATIDRMEIVKGPSSVVYGAASPGGLINLVTKAARANTPSYVEALGGSWGRWRLEGQVAGALNSSGSIRAIGVAAHEEANSFMTDVRSRKTVLYGGVDADIASGLTGYIHAAYERYRRTAFDGIPTLPDGTPAPVDRSFFIGARDFVLTTTVKRVSAGLDWKVSSAWSVSLKTNFQDANTHGPAAYGFDLMPNGDFSYSIQNLLKNDKRDFSIGASSILKLDGVGMADSFLSASAIYHETSLTAVGSTPQIDGSDTGTANIFDGVKAIEATIASAAFPGPIYNYGQRLKYLTLSGQAVLKVTPWATVLGGLSWSKPDNSTRLDSPWQDFSGNSKMSYRAALTVEPVTGVNLYGSYSESFQPQLRIDVAGRILQPLTGRQYELGAKYVSPDRRLLLTAALFDITQANQALFDEIGPDGTDRYRALGETRHRGLELEAIGRITGSWQVNAGFTLLDAKIRKDDDPTVIGKAETYLPRTTASLYTSYDFNFGLFLGAGVRFVDAVKTSFDGSTRELPSYTLVDASAGYNLGKWRLQLNLKNIFDKHYYINNYQTLFYGNVVGEPRSFTLSLRRTF</sequence>
<feature type="domain" description="TonB-dependent receptor plug" evidence="16">
    <location>
        <begin position="67"/>
        <end position="162"/>
    </location>
</feature>
<name>A0AA41ZFQ6_9SPHN</name>
<dbReference type="AlphaFoldDB" id="A0AA41ZFQ6"/>
<keyword evidence="4" id="KW-0410">Iron transport</keyword>
<evidence type="ECO:0000256" key="13">
    <source>
        <dbReference type="RuleBase" id="RU003357"/>
    </source>
</evidence>
<evidence type="ECO:0000259" key="15">
    <source>
        <dbReference type="Pfam" id="PF00593"/>
    </source>
</evidence>
<comment type="similarity">
    <text evidence="12 13">Belongs to the TonB-dependent receptor family.</text>
</comment>
<organism evidence="17 18">
    <name type="scientific">Sphingomonas lycopersici</name>
    <dbReference type="NCBI Taxonomy" id="2951807"/>
    <lineage>
        <taxon>Bacteria</taxon>
        <taxon>Pseudomonadati</taxon>
        <taxon>Pseudomonadota</taxon>
        <taxon>Alphaproteobacteria</taxon>
        <taxon>Sphingomonadales</taxon>
        <taxon>Sphingomonadaceae</taxon>
        <taxon>Sphingomonas</taxon>
    </lineage>
</organism>
<dbReference type="GO" id="GO:0015344">
    <property type="term" value="F:siderophore uptake transmembrane transporter activity"/>
    <property type="evidence" value="ECO:0007669"/>
    <property type="project" value="TreeGrafter"/>
</dbReference>
<dbReference type="InterPro" id="IPR037066">
    <property type="entry name" value="Plug_dom_sf"/>
</dbReference>
<evidence type="ECO:0000256" key="12">
    <source>
        <dbReference type="PROSITE-ProRule" id="PRU01360"/>
    </source>
</evidence>
<accession>A0AA41ZFQ6</accession>
<evidence type="ECO:0000256" key="3">
    <source>
        <dbReference type="ARBA" id="ARBA00022452"/>
    </source>
</evidence>
<dbReference type="PANTHER" id="PTHR32552">
    <property type="entry name" value="FERRICHROME IRON RECEPTOR-RELATED"/>
    <property type="match status" value="1"/>
</dbReference>
<dbReference type="EMBL" id="JANFAV010000004">
    <property type="protein sequence ID" value="MCW6534853.1"/>
    <property type="molecule type" value="Genomic_DNA"/>
</dbReference>
<proteinExistence type="inferred from homology"/>
<gene>
    <name evidence="17" type="ORF">NEE01_08650</name>
</gene>
<dbReference type="PANTHER" id="PTHR32552:SF68">
    <property type="entry name" value="FERRICHROME OUTER MEMBRANE TRANSPORTER_PHAGE RECEPTOR"/>
    <property type="match status" value="1"/>
</dbReference>
<dbReference type="PROSITE" id="PS52016">
    <property type="entry name" value="TONB_DEPENDENT_REC_3"/>
    <property type="match status" value="1"/>
</dbReference>
<keyword evidence="11 12" id="KW-0998">Cell outer membrane</keyword>
<keyword evidence="2 12" id="KW-0813">Transport</keyword>
<evidence type="ECO:0000313" key="17">
    <source>
        <dbReference type="EMBL" id="MCW6534853.1"/>
    </source>
</evidence>
<evidence type="ECO:0000313" key="18">
    <source>
        <dbReference type="Proteomes" id="UP001165565"/>
    </source>
</evidence>
<dbReference type="Pfam" id="PF00593">
    <property type="entry name" value="TonB_dep_Rec_b-barrel"/>
    <property type="match status" value="1"/>
</dbReference>
<dbReference type="Pfam" id="PF07715">
    <property type="entry name" value="Plug"/>
    <property type="match status" value="1"/>
</dbReference>
<evidence type="ECO:0000256" key="2">
    <source>
        <dbReference type="ARBA" id="ARBA00022448"/>
    </source>
</evidence>
<evidence type="ECO:0000256" key="4">
    <source>
        <dbReference type="ARBA" id="ARBA00022496"/>
    </source>
</evidence>
<feature type="chain" id="PRO_5041312109" evidence="14">
    <location>
        <begin position="27"/>
        <end position="709"/>
    </location>
</feature>
<keyword evidence="7" id="KW-0408">Iron</keyword>
<dbReference type="GO" id="GO:0009279">
    <property type="term" value="C:cell outer membrane"/>
    <property type="evidence" value="ECO:0007669"/>
    <property type="project" value="UniProtKB-SubCell"/>
</dbReference>
<comment type="caution">
    <text evidence="17">The sequence shown here is derived from an EMBL/GenBank/DDBJ whole genome shotgun (WGS) entry which is preliminary data.</text>
</comment>
<evidence type="ECO:0000256" key="8">
    <source>
        <dbReference type="ARBA" id="ARBA00023065"/>
    </source>
</evidence>
<dbReference type="CDD" id="cd01347">
    <property type="entry name" value="ligand_gated_channel"/>
    <property type="match status" value="1"/>
</dbReference>
<evidence type="ECO:0000256" key="10">
    <source>
        <dbReference type="ARBA" id="ARBA00023136"/>
    </source>
</evidence>
<feature type="signal peptide" evidence="14">
    <location>
        <begin position="1"/>
        <end position="26"/>
    </location>
</feature>
<keyword evidence="17" id="KW-0675">Receptor</keyword>
<evidence type="ECO:0000256" key="11">
    <source>
        <dbReference type="ARBA" id="ARBA00023237"/>
    </source>
</evidence>
<dbReference type="InterPro" id="IPR039426">
    <property type="entry name" value="TonB-dep_rcpt-like"/>
</dbReference>
<evidence type="ECO:0000259" key="16">
    <source>
        <dbReference type="Pfam" id="PF07715"/>
    </source>
</evidence>
<dbReference type="Gene3D" id="2.170.130.10">
    <property type="entry name" value="TonB-dependent receptor, plug domain"/>
    <property type="match status" value="1"/>
</dbReference>
<keyword evidence="9 13" id="KW-0798">TonB box</keyword>
<dbReference type="Proteomes" id="UP001165565">
    <property type="component" value="Unassembled WGS sequence"/>
</dbReference>
<evidence type="ECO:0000256" key="5">
    <source>
        <dbReference type="ARBA" id="ARBA00022692"/>
    </source>
</evidence>
<keyword evidence="5 12" id="KW-0812">Transmembrane</keyword>
<evidence type="ECO:0000256" key="9">
    <source>
        <dbReference type="ARBA" id="ARBA00023077"/>
    </source>
</evidence>
<evidence type="ECO:0000256" key="6">
    <source>
        <dbReference type="ARBA" id="ARBA00022729"/>
    </source>
</evidence>
<protein>
    <submittedName>
        <fullName evidence="17">TonB-dependent receptor</fullName>
    </submittedName>
</protein>